<evidence type="ECO:0000256" key="1">
    <source>
        <dbReference type="SAM" id="SignalP"/>
    </source>
</evidence>
<dbReference type="Proteomes" id="UP000318126">
    <property type="component" value="Unassembled WGS sequence"/>
</dbReference>
<comment type="caution">
    <text evidence="2">The sequence shown here is derived from an EMBL/GenBank/DDBJ whole genome shotgun (WGS) entry which is preliminary data.</text>
</comment>
<feature type="signal peptide" evidence="1">
    <location>
        <begin position="1"/>
        <end position="26"/>
    </location>
</feature>
<feature type="chain" id="PRO_5022143050" evidence="1">
    <location>
        <begin position="27"/>
        <end position="189"/>
    </location>
</feature>
<dbReference type="AlphaFoldDB" id="A0A553JLV3"/>
<keyword evidence="3" id="KW-1185">Reference proteome</keyword>
<proteinExistence type="predicted"/>
<accession>A0A553JLV3</accession>
<keyword evidence="1" id="KW-0732">Signal</keyword>
<dbReference type="EMBL" id="VKGK01000019">
    <property type="protein sequence ID" value="TRY13411.1"/>
    <property type="molecule type" value="Genomic_DNA"/>
</dbReference>
<name>A0A553JLV3_SHEHA</name>
<evidence type="ECO:0000313" key="2">
    <source>
        <dbReference type="EMBL" id="TRY13411.1"/>
    </source>
</evidence>
<dbReference type="PROSITE" id="PS51257">
    <property type="entry name" value="PROKAR_LIPOPROTEIN"/>
    <property type="match status" value="1"/>
</dbReference>
<dbReference type="RefSeq" id="WP_144041067.1">
    <property type="nucleotide sequence ID" value="NZ_BMPL01000017.1"/>
</dbReference>
<reference evidence="3" key="1">
    <citation type="submission" date="2019-07" db="EMBL/GenBank/DDBJ databases">
        <title>Shewanella sp. YLB-08 draft genomic sequence.</title>
        <authorList>
            <person name="Yu L."/>
        </authorList>
    </citation>
    <scope>NUCLEOTIDE SEQUENCE [LARGE SCALE GENOMIC DNA]</scope>
    <source>
        <strain evidence="3">JCM 20706</strain>
    </source>
</reference>
<dbReference type="OrthoDB" id="6264017at2"/>
<protein>
    <submittedName>
        <fullName evidence="2">Uncharacterized protein</fullName>
    </submittedName>
</protein>
<gene>
    <name evidence="2" type="ORF">FN961_15385</name>
</gene>
<evidence type="ECO:0000313" key="3">
    <source>
        <dbReference type="Proteomes" id="UP000318126"/>
    </source>
</evidence>
<organism evidence="2 3">
    <name type="scientific">Shewanella hanedai</name>
    <name type="common">Alteromonas hanedai</name>
    <dbReference type="NCBI Taxonomy" id="25"/>
    <lineage>
        <taxon>Bacteria</taxon>
        <taxon>Pseudomonadati</taxon>
        <taxon>Pseudomonadota</taxon>
        <taxon>Gammaproteobacteria</taxon>
        <taxon>Alteromonadales</taxon>
        <taxon>Shewanellaceae</taxon>
        <taxon>Shewanella</taxon>
    </lineage>
</organism>
<sequence length="189" mass="20943">MMLKKLATVTILSVLVIACGSTNKKAQTEKITNKVEITTADVDSTVSKPMPLTSKSLILEDMQFSEGMVEDKIKAECKMLASLSESILTNSERYPYQLITRKDVKPTQHDNIIVKVDYIDVVPQKFSIWAIHPVSVATLKVSLIKDDKELKSATKEIGTKVAWGTCDRLEKIAKAGGKFVAKWTANQLN</sequence>